<name>A0A6J6SPK3_9ZZZZ</name>
<evidence type="ECO:0000313" key="3">
    <source>
        <dbReference type="EMBL" id="CAB4736822.1"/>
    </source>
</evidence>
<sequence>MTTASKPTKKSSRSKSAPQEPRTPSEEIAYEITSTFGDLAPSVQRILDAELSEPQRHRALSAFRGSLNAIGDPNRDPRYAIANCGADDAV</sequence>
<dbReference type="EMBL" id="CAFAAJ010000017">
    <property type="protein sequence ID" value="CAB4792458.1"/>
    <property type="molecule type" value="Genomic_DNA"/>
</dbReference>
<dbReference type="EMBL" id="CAFBON010000045">
    <property type="protein sequence ID" value="CAB4982134.1"/>
    <property type="molecule type" value="Genomic_DNA"/>
</dbReference>
<evidence type="ECO:0000313" key="6">
    <source>
        <dbReference type="EMBL" id="CAB5063122.1"/>
    </source>
</evidence>
<accession>A0A6J6SPK3</accession>
<protein>
    <submittedName>
        <fullName evidence="3">Unannotated protein</fullName>
    </submittedName>
</protein>
<dbReference type="EMBL" id="CAEZYY010000001">
    <property type="protein sequence ID" value="CAB4736822.1"/>
    <property type="molecule type" value="Genomic_DNA"/>
</dbReference>
<organism evidence="3">
    <name type="scientific">freshwater metagenome</name>
    <dbReference type="NCBI Taxonomy" id="449393"/>
    <lineage>
        <taxon>unclassified sequences</taxon>
        <taxon>metagenomes</taxon>
        <taxon>ecological metagenomes</taxon>
    </lineage>
</organism>
<evidence type="ECO:0000313" key="5">
    <source>
        <dbReference type="EMBL" id="CAB4982134.1"/>
    </source>
</evidence>
<dbReference type="AlphaFoldDB" id="A0A6J6SPK3"/>
<reference evidence="3" key="1">
    <citation type="submission" date="2020-05" db="EMBL/GenBank/DDBJ databases">
        <authorList>
            <person name="Chiriac C."/>
            <person name="Salcher M."/>
            <person name="Ghai R."/>
            <person name="Kavagutti S V."/>
        </authorList>
    </citation>
    <scope>NUCLEOTIDE SEQUENCE</scope>
</reference>
<dbReference type="EMBL" id="CAEZXX010000082">
    <property type="protein sequence ID" value="CAB4713010.1"/>
    <property type="molecule type" value="Genomic_DNA"/>
</dbReference>
<evidence type="ECO:0000313" key="2">
    <source>
        <dbReference type="EMBL" id="CAB4713010.1"/>
    </source>
</evidence>
<feature type="region of interest" description="Disordered" evidence="1">
    <location>
        <begin position="1"/>
        <end position="25"/>
    </location>
</feature>
<evidence type="ECO:0000256" key="1">
    <source>
        <dbReference type="SAM" id="MobiDB-lite"/>
    </source>
</evidence>
<proteinExistence type="predicted"/>
<gene>
    <name evidence="2" type="ORF">UFOPK2602_01273</name>
    <name evidence="3" type="ORF">UFOPK2806_00097</name>
    <name evidence="4" type="ORF">UFOPK3001_00392</name>
    <name evidence="5" type="ORF">UFOPK3954_00595</name>
    <name evidence="6" type="ORF">UFOPK4306_01227</name>
</gene>
<dbReference type="EMBL" id="CAFBQP010000042">
    <property type="protein sequence ID" value="CAB5063122.1"/>
    <property type="molecule type" value="Genomic_DNA"/>
</dbReference>
<evidence type="ECO:0000313" key="4">
    <source>
        <dbReference type="EMBL" id="CAB4792458.1"/>
    </source>
</evidence>